<keyword evidence="2" id="KW-0689">Ribosomal protein</keyword>
<organism evidence="5 6">
    <name type="scientific">Clavelina lepadiformis</name>
    <name type="common">Light-bulb sea squirt</name>
    <name type="synonym">Ascidia lepadiformis</name>
    <dbReference type="NCBI Taxonomy" id="159417"/>
    <lineage>
        <taxon>Eukaryota</taxon>
        <taxon>Metazoa</taxon>
        <taxon>Chordata</taxon>
        <taxon>Tunicata</taxon>
        <taxon>Ascidiacea</taxon>
        <taxon>Aplousobranchia</taxon>
        <taxon>Clavelinidae</taxon>
        <taxon>Clavelina</taxon>
    </lineage>
</organism>
<dbReference type="SUPFAM" id="SSF47973">
    <property type="entry name" value="Ribosomal protein S7"/>
    <property type="match status" value="1"/>
</dbReference>
<sequence>MAHSLQRLLLVRNIQWTITKQSICVIPALNSSYNKTFVPPNPDPKFYKDDVPAKDDELSQKNIKPAPSDQTYSCFYDHELHRFEKIVLRKGNSVQTRQLIWRTFEEIKCIQLKKYNAADEDEKENIELNPLKIFHQALDNAKPLVDVVSVSKGGASYRVPVSVNPNQQLFFATKSIREELWKGKPKNAAALRLAKELLAAYNNEGGAVKRKLDLHKEAHANRAYANLLHG</sequence>
<accession>A0ABP0FAQ9</accession>
<evidence type="ECO:0000256" key="1">
    <source>
        <dbReference type="ARBA" id="ARBA00007151"/>
    </source>
</evidence>
<proteinExistence type="inferred from homology"/>
<evidence type="ECO:0000256" key="3">
    <source>
        <dbReference type="ARBA" id="ARBA00023274"/>
    </source>
</evidence>
<dbReference type="PANTHER" id="PTHR11205">
    <property type="entry name" value="RIBOSOMAL PROTEIN S7"/>
    <property type="match status" value="1"/>
</dbReference>
<comment type="caution">
    <text evidence="5">The sequence shown here is derived from an EMBL/GenBank/DDBJ whole genome shotgun (WGS) entry which is preliminary data.</text>
</comment>
<dbReference type="EMBL" id="CAWYQH010000024">
    <property type="protein sequence ID" value="CAK8675861.1"/>
    <property type="molecule type" value="Genomic_DNA"/>
</dbReference>
<evidence type="ECO:0000313" key="6">
    <source>
        <dbReference type="Proteomes" id="UP001642483"/>
    </source>
</evidence>
<dbReference type="InterPro" id="IPR036823">
    <property type="entry name" value="Ribosomal_uS7_dom_sf"/>
</dbReference>
<keyword evidence="3" id="KW-0687">Ribonucleoprotein</keyword>
<evidence type="ECO:0000259" key="4">
    <source>
        <dbReference type="Pfam" id="PF00177"/>
    </source>
</evidence>
<evidence type="ECO:0000256" key="2">
    <source>
        <dbReference type="ARBA" id="ARBA00022980"/>
    </source>
</evidence>
<gene>
    <name evidence="5" type="ORF">CVLEPA_LOCUS5390</name>
</gene>
<dbReference type="Pfam" id="PF00177">
    <property type="entry name" value="Ribosomal_S7"/>
    <property type="match status" value="1"/>
</dbReference>
<keyword evidence="6" id="KW-1185">Reference proteome</keyword>
<dbReference type="Gene3D" id="1.10.455.10">
    <property type="entry name" value="Ribosomal protein S7 domain"/>
    <property type="match status" value="1"/>
</dbReference>
<dbReference type="InterPro" id="IPR000235">
    <property type="entry name" value="Ribosomal_uS7"/>
</dbReference>
<name>A0ABP0FAQ9_CLALP</name>
<protein>
    <recommendedName>
        <fullName evidence="4">Small ribosomal subunit protein uS7 domain-containing protein</fullName>
    </recommendedName>
</protein>
<reference evidence="5 6" key="1">
    <citation type="submission" date="2024-02" db="EMBL/GenBank/DDBJ databases">
        <authorList>
            <person name="Daric V."/>
            <person name="Darras S."/>
        </authorList>
    </citation>
    <scope>NUCLEOTIDE SEQUENCE [LARGE SCALE GENOMIC DNA]</scope>
</reference>
<evidence type="ECO:0000313" key="5">
    <source>
        <dbReference type="EMBL" id="CAK8675861.1"/>
    </source>
</evidence>
<feature type="domain" description="Small ribosomal subunit protein uS7" evidence="4">
    <location>
        <begin position="73"/>
        <end position="222"/>
    </location>
</feature>
<dbReference type="Proteomes" id="UP001642483">
    <property type="component" value="Unassembled WGS sequence"/>
</dbReference>
<comment type="similarity">
    <text evidence="1">Belongs to the universal ribosomal protein uS7 family.</text>
</comment>
<dbReference type="InterPro" id="IPR023798">
    <property type="entry name" value="Ribosomal_uS7_dom"/>
</dbReference>